<evidence type="ECO:0000259" key="5">
    <source>
        <dbReference type="PROSITE" id="PS50089"/>
    </source>
</evidence>
<dbReference type="SUPFAM" id="SSF57850">
    <property type="entry name" value="RING/U-box"/>
    <property type="match status" value="1"/>
</dbReference>
<gene>
    <name evidence="7" type="ORF">DFH94DRAFT_726930</name>
</gene>
<dbReference type="SUPFAM" id="SSF49599">
    <property type="entry name" value="TRAF domain-like"/>
    <property type="match status" value="1"/>
</dbReference>
<dbReference type="InterPro" id="IPR001841">
    <property type="entry name" value="Znf_RING"/>
</dbReference>
<dbReference type="AlphaFoldDB" id="A0A9P5MZ50"/>
<dbReference type="OrthoDB" id="1630758at2759"/>
<reference evidence="7" key="2">
    <citation type="journal article" date="2020" name="Nat. Commun.">
        <title>Large-scale genome sequencing of mycorrhizal fungi provides insights into the early evolution of symbiotic traits.</title>
        <authorList>
            <person name="Miyauchi S."/>
            <person name="Kiss E."/>
            <person name="Kuo A."/>
            <person name="Drula E."/>
            <person name="Kohler A."/>
            <person name="Sanchez-Garcia M."/>
            <person name="Morin E."/>
            <person name="Andreopoulos B."/>
            <person name="Barry K.W."/>
            <person name="Bonito G."/>
            <person name="Buee M."/>
            <person name="Carver A."/>
            <person name="Chen C."/>
            <person name="Cichocki N."/>
            <person name="Clum A."/>
            <person name="Culley D."/>
            <person name="Crous P.W."/>
            <person name="Fauchery L."/>
            <person name="Girlanda M."/>
            <person name="Hayes R.D."/>
            <person name="Keri Z."/>
            <person name="LaButti K."/>
            <person name="Lipzen A."/>
            <person name="Lombard V."/>
            <person name="Magnuson J."/>
            <person name="Maillard F."/>
            <person name="Murat C."/>
            <person name="Nolan M."/>
            <person name="Ohm R.A."/>
            <person name="Pangilinan J."/>
            <person name="Pereira M.F."/>
            <person name="Perotto S."/>
            <person name="Peter M."/>
            <person name="Pfister S."/>
            <person name="Riley R."/>
            <person name="Sitrit Y."/>
            <person name="Stielow J.B."/>
            <person name="Szollosi G."/>
            <person name="Zifcakova L."/>
            <person name="Stursova M."/>
            <person name="Spatafora J.W."/>
            <person name="Tedersoo L."/>
            <person name="Vaario L.M."/>
            <person name="Yamada A."/>
            <person name="Yan M."/>
            <person name="Wang P."/>
            <person name="Xu J."/>
            <person name="Bruns T."/>
            <person name="Baldrian P."/>
            <person name="Vilgalys R."/>
            <person name="Dunand C."/>
            <person name="Henrissat B."/>
            <person name="Grigoriev I.V."/>
            <person name="Hibbett D."/>
            <person name="Nagy L.G."/>
            <person name="Martin F.M."/>
        </authorList>
    </citation>
    <scope>NUCLEOTIDE SEQUENCE</scope>
    <source>
        <strain evidence="7">Prilba</strain>
    </source>
</reference>
<dbReference type="Proteomes" id="UP000759537">
    <property type="component" value="Unassembled WGS sequence"/>
</dbReference>
<sequence length="500" mass="53868">MDYDNNSLKSSHSYVYADTPNSNLLCCICRMPFVEPTTSRTCAHSFCRDCIGPALQASPHCPIDRSVLSPQDMAPSNPIVRHMVDELTVECLNREAGCEFTCQRQLLAAHLRDDCLFTEEQCPDPECSRKALRKDILGDNPLCPHRLVVCDSCATEMEAVELGVSNLTLIPGFPFFLFFIRSQAHMQACSMETTRCPSCNLEHSHSETAAHAEVCPAAIVACEQAAYGCDWTGVRLALRETHIRNCPYVALRGFFCISDAKAGALRAENARLRARLDSVEGMLAVMRHELQAVKGALGPWYRPDAGSESAPLSPQSQAFLQPPSYSFSTSSSTSAPTYPWRSYHETPAEIMLHMPITPGEDPSIDSVSHTTHVGVTRSDLAAYFPPPSGDTSGPHASSTTSGHSLSAALTALRTGLLNHDARSRMAANAHAAELAAMRQVVAGLRMQLHAVLIERSGANADGTGVGAGMGGWNAPARFFLNPPPPLGVNHGPGAASITKL</sequence>
<dbReference type="PROSITE" id="PS50145">
    <property type="entry name" value="ZF_TRAF"/>
    <property type="match status" value="1"/>
</dbReference>
<keyword evidence="8" id="KW-1185">Reference proteome</keyword>
<dbReference type="InterPro" id="IPR013083">
    <property type="entry name" value="Znf_RING/FYVE/PHD"/>
</dbReference>
<proteinExistence type="predicted"/>
<evidence type="ECO:0000256" key="4">
    <source>
        <dbReference type="PROSITE-ProRule" id="PRU00207"/>
    </source>
</evidence>
<dbReference type="Gene3D" id="3.30.40.10">
    <property type="entry name" value="Zinc/RING finger domain, C3HC4 (zinc finger)"/>
    <property type="match status" value="2"/>
</dbReference>
<evidence type="ECO:0000256" key="1">
    <source>
        <dbReference type="ARBA" id="ARBA00022723"/>
    </source>
</evidence>
<comment type="caution">
    <text evidence="7">The sequence shown here is derived from an EMBL/GenBank/DDBJ whole genome shotgun (WGS) entry which is preliminary data.</text>
</comment>
<accession>A0A9P5MZ50</accession>
<keyword evidence="1 4" id="KW-0479">Metal-binding</keyword>
<dbReference type="EMBL" id="WHVB01000005">
    <property type="protein sequence ID" value="KAF8482427.1"/>
    <property type="molecule type" value="Genomic_DNA"/>
</dbReference>
<organism evidence="7 8">
    <name type="scientific">Russula ochroleuca</name>
    <dbReference type="NCBI Taxonomy" id="152965"/>
    <lineage>
        <taxon>Eukaryota</taxon>
        <taxon>Fungi</taxon>
        <taxon>Dikarya</taxon>
        <taxon>Basidiomycota</taxon>
        <taxon>Agaricomycotina</taxon>
        <taxon>Agaricomycetes</taxon>
        <taxon>Russulales</taxon>
        <taxon>Russulaceae</taxon>
        <taxon>Russula</taxon>
    </lineage>
</organism>
<feature type="domain" description="RING-type" evidence="5">
    <location>
        <begin position="26"/>
        <end position="65"/>
    </location>
</feature>
<dbReference type="InterPro" id="IPR017907">
    <property type="entry name" value="Znf_RING_CS"/>
</dbReference>
<protein>
    <submittedName>
        <fullName evidence="7">Uncharacterized protein</fullName>
    </submittedName>
</protein>
<reference evidence="7" key="1">
    <citation type="submission" date="2019-10" db="EMBL/GenBank/DDBJ databases">
        <authorList>
            <consortium name="DOE Joint Genome Institute"/>
            <person name="Kuo A."/>
            <person name="Miyauchi S."/>
            <person name="Kiss E."/>
            <person name="Drula E."/>
            <person name="Kohler A."/>
            <person name="Sanchez-Garcia M."/>
            <person name="Andreopoulos B."/>
            <person name="Barry K.W."/>
            <person name="Bonito G."/>
            <person name="Buee M."/>
            <person name="Carver A."/>
            <person name="Chen C."/>
            <person name="Cichocki N."/>
            <person name="Clum A."/>
            <person name="Culley D."/>
            <person name="Crous P.W."/>
            <person name="Fauchery L."/>
            <person name="Girlanda M."/>
            <person name="Hayes R."/>
            <person name="Keri Z."/>
            <person name="LaButti K."/>
            <person name="Lipzen A."/>
            <person name="Lombard V."/>
            <person name="Magnuson J."/>
            <person name="Maillard F."/>
            <person name="Morin E."/>
            <person name="Murat C."/>
            <person name="Nolan M."/>
            <person name="Ohm R."/>
            <person name="Pangilinan J."/>
            <person name="Pereira M."/>
            <person name="Perotto S."/>
            <person name="Peter M."/>
            <person name="Riley R."/>
            <person name="Sitrit Y."/>
            <person name="Stielow B."/>
            <person name="Szollosi G."/>
            <person name="Zifcakova L."/>
            <person name="Stursova M."/>
            <person name="Spatafora J.W."/>
            <person name="Tedersoo L."/>
            <person name="Vaario L.-M."/>
            <person name="Yamada A."/>
            <person name="Yan M."/>
            <person name="Wang P."/>
            <person name="Xu J."/>
            <person name="Bruns T."/>
            <person name="Baldrian P."/>
            <person name="Vilgalys R."/>
            <person name="Henrissat B."/>
            <person name="Grigoriev I.V."/>
            <person name="Hibbett D."/>
            <person name="Nagy L.G."/>
            <person name="Martin F.M."/>
        </authorList>
    </citation>
    <scope>NUCLEOTIDE SEQUENCE</scope>
    <source>
        <strain evidence="7">Prilba</strain>
    </source>
</reference>
<keyword evidence="3 4" id="KW-0862">Zinc</keyword>
<dbReference type="GO" id="GO:0008270">
    <property type="term" value="F:zinc ion binding"/>
    <property type="evidence" value="ECO:0007669"/>
    <property type="project" value="UniProtKB-KW"/>
</dbReference>
<feature type="zinc finger region" description="TRAF-type" evidence="4">
    <location>
        <begin position="184"/>
        <end position="229"/>
    </location>
</feature>
<keyword evidence="2 4" id="KW-0863">Zinc-finger</keyword>
<dbReference type="SMART" id="SM00184">
    <property type="entry name" value="RING"/>
    <property type="match status" value="1"/>
</dbReference>
<evidence type="ECO:0000313" key="7">
    <source>
        <dbReference type="EMBL" id="KAF8482427.1"/>
    </source>
</evidence>
<dbReference type="PROSITE" id="PS00518">
    <property type="entry name" value="ZF_RING_1"/>
    <property type="match status" value="1"/>
</dbReference>
<dbReference type="InterPro" id="IPR001293">
    <property type="entry name" value="Znf_TRAF"/>
</dbReference>
<feature type="domain" description="TRAF-type" evidence="6">
    <location>
        <begin position="184"/>
        <end position="229"/>
    </location>
</feature>
<evidence type="ECO:0000256" key="2">
    <source>
        <dbReference type="ARBA" id="ARBA00022771"/>
    </source>
</evidence>
<dbReference type="PROSITE" id="PS50089">
    <property type="entry name" value="ZF_RING_2"/>
    <property type="match status" value="1"/>
</dbReference>
<evidence type="ECO:0000259" key="6">
    <source>
        <dbReference type="PROSITE" id="PS50145"/>
    </source>
</evidence>
<dbReference type="Pfam" id="PF13923">
    <property type="entry name" value="zf-C3HC4_2"/>
    <property type="match status" value="1"/>
</dbReference>
<name>A0A9P5MZ50_9AGAM</name>
<evidence type="ECO:0000256" key="3">
    <source>
        <dbReference type="ARBA" id="ARBA00022833"/>
    </source>
</evidence>
<dbReference type="PANTHER" id="PTHR10131">
    <property type="entry name" value="TNF RECEPTOR ASSOCIATED FACTOR"/>
    <property type="match status" value="1"/>
</dbReference>
<dbReference type="PANTHER" id="PTHR10131:SF94">
    <property type="entry name" value="TNF RECEPTOR-ASSOCIATED FACTOR 4"/>
    <property type="match status" value="1"/>
</dbReference>
<evidence type="ECO:0000313" key="8">
    <source>
        <dbReference type="Proteomes" id="UP000759537"/>
    </source>
</evidence>